<reference evidence="1" key="1">
    <citation type="journal article" date="2021" name="Nat. Commun.">
        <title>Genetic determinants of endophytism in the Arabidopsis root mycobiome.</title>
        <authorList>
            <person name="Mesny F."/>
            <person name="Miyauchi S."/>
            <person name="Thiergart T."/>
            <person name="Pickel B."/>
            <person name="Atanasova L."/>
            <person name="Karlsson M."/>
            <person name="Huettel B."/>
            <person name="Barry K.W."/>
            <person name="Haridas S."/>
            <person name="Chen C."/>
            <person name="Bauer D."/>
            <person name="Andreopoulos W."/>
            <person name="Pangilinan J."/>
            <person name="LaButti K."/>
            <person name="Riley R."/>
            <person name="Lipzen A."/>
            <person name="Clum A."/>
            <person name="Drula E."/>
            <person name="Henrissat B."/>
            <person name="Kohler A."/>
            <person name="Grigoriev I.V."/>
            <person name="Martin F.M."/>
            <person name="Hacquard S."/>
        </authorList>
    </citation>
    <scope>NUCLEOTIDE SEQUENCE</scope>
    <source>
        <strain evidence="1">MPI-CAGE-AT-0021</strain>
    </source>
</reference>
<dbReference type="AlphaFoldDB" id="A0A9P9D663"/>
<dbReference type="EMBL" id="JAGMUU010000046">
    <property type="protein sequence ID" value="KAH7113470.1"/>
    <property type="molecule type" value="Genomic_DNA"/>
</dbReference>
<comment type="caution">
    <text evidence="1">The sequence shown here is derived from an EMBL/GenBank/DDBJ whole genome shotgun (WGS) entry which is preliminary data.</text>
</comment>
<organism evidence="1 2">
    <name type="scientific">Dactylonectria estremocensis</name>
    <dbReference type="NCBI Taxonomy" id="1079267"/>
    <lineage>
        <taxon>Eukaryota</taxon>
        <taxon>Fungi</taxon>
        <taxon>Dikarya</taxon>
        <taxon>Ascomycota</taxon>
        <taxon>Pezizomycotina</taxon>
        <taxon>Sordariomycetes</taxon>
        <taxon>Hypocreomycetidae</taxon>
        <taxon>Hypocreales</taxon>
        <taxon>Nectriaceae</taxon>
        <taxon>Dactylonectria</taxon>
    </lineage>
</organism>
<name>A0A9P9D663_9HYPO</name>
<dbReference type="Proteomes" id="UP000717696">
    <property type="component" value="Unassembled WGS sequence"/>
</dbReference>
<evidence type="ECO:0000313" key="2">
    <source>
        <dbReference type="Proteomes" id="UP000717696"/>
    </source>
</evidence>
<gene>
    <name evidence="1" type="ORF">B0J13DRAFT_533850</name>
</gene>
<proteinExistence type="predicted"/>
<protein>
    <submittedName>
        <fullName evidence="1">Uncharacterized protein</fullName>
    </submittedName>
</protein>
<keyword evidence="2" id="KW-1185">Reference proteome</keyword>
<sequence>MPGPSNEESPSSRLRQRNLAYMCAYYYRRKKVRTRHVWDAHFSCSQRWRSSVEKVSRGKRLRGATAFDNGVLTWATISNLEGLGRRRLHSSARLTAIAAIRYS</sequence>
<accession>A0A9P9D663</accession>
<evidence type="ECO:0000313" key="1">
    <source>
        <dbReference type="EMBL" id="KAH7113470.1"/>
    </source>
</evidence>